<keyword evidence="2" id="KW-1185">Reference proteome</keyword>
<reference evidence="2" key="1">
    <citation type="submission" date="2016-10" db="EMBL/GenBank/DDBJ databases">
        <authorList>
            <person name="Varghese N."/>
            <person name="Submissions S."/>
        </authorList>
    </citation>
    <scope>NUCLEOTIDE SEQUENCE [LARGE SCALE GENOMIC DNA]</scope>
    <source>
        <strain evidence="2">CGMCC 1.10118</strain>
    </source>
</reference>
<organism evidence="1 2">
    <name type="scientific">Halobellus clavatus</name>
    <dbReference type="NCBI Taxonomy" id="660517"/>
    <lineage>
        <taxon>Archaea</taxon>
        <taxon>Methanobacteriati</taxon>
        <taxon>Methanobacteriota</taxon>
        <taxon>Stenosarchaea group</taxon>
        <taxon>Halobacteria</taxon>
        <taxon>Halobacteriales</taxon>
        <taxon>Haloferacaceae</taxon>
        <taxon>Halobellus</taxon>
    </lineage>
</organism>
<proteinExistence type="predicted"/>
<dbReference type="InterPro" id="IPR043931">
    <property type="entry name" value="DUF5779"/>
</dbReference>
<gene>
    <name evidence="1" type="ORF">SAMN04487946_103109</name>
</gene>
<dbReference type="Proteomes" id="UP000199170">
    <property type="component" value="Unassembled WGS sequence"/>
</dbReference>
<name>A0A1H3F302_9EURY</name>
<accession>A0A1H3F302</accession>
<dbReference type="RefSeq" id="WP_089766373.1">
    <property type="nucleotide sequence ID" value="NZ_FNPB01000003.1"/>
</dbReference>
<protein>
    <recommendedName>
        <fullName evidence="3">Cell division inhibitor SepF</fullName>
    </recommendedName>
</protein>
<dbReference type="OrthoDB" id="311695at2157"/>
<evidence type="ECO:0000313" key="1">
    <source>
        <dbReference type="EMBL" id="SDX85285.1"/>
    </source>
</evidence>
<dbReference type="EMBL" id="FNPB01000003">
    <property type="protein sequence ID" value="SDX85285.1"/>
    <property type="molecule type" value="Genomic_DNA"/>
</dbReference>
<dbReference type="Pfam" id="PF19091">
    <property type="entry name" value="DUF5779"/>
    <property type="match status" value="1"/>
</dbReference>
<evidence type="ECO:0008006" key="3">
    <source>
        <dbReference type="Google" id="ProtNLM"/>
    </source>
</evidence>
<evidence type="ECO:0000313" key="2">
    <source>
        <dbReference type="Proteomes" id="UP000199170"/>
    </source>
</evidence>
<dbReference type="AlphaFoldDB" id="A0A1H3F302"/>
<sequence length="94" mass="10188">MSDFKLNLSEAEEHLDEEVDGDVVLGVLDGSTPDREWIDAVEGGSVLVLAVEGDLNELANGFARPIKELGGSLTHFRRFLIVAPPGLDIDTDRL</sequence>